<dbReference type="Pfam" id="PF13675">
    <property type="entry name" value="PilJ"/>
    <property type="match status" value="2"/>
</dbReference>
<protein>
    <recommendedName>
        <fullName evidence="5">NarX-like N-terminal domain-containing protein</fullName>
    </recommendedName>
</protein>
<keyword evidence="7" id="KW-1185">Reference proteome</keyword>
<evidence type="ECO:0000313" key="6">
    <source>
        <dbReference type="EMBL" id="TMM54289.1"/>
    </source>
</evidence>
<evidence type="ECO:0000256" key="2">
    <source>
        <dbReference type="ARBA" id="ARBA00022692"/>
    </source>
</evidence>
<dbReference type="EMBL" id="VANS01000001">
    <property type="protein sequence ID" value="TMM54289.1"/>
    <property type="molecule type" value="Genomic_DNA"/>
</dbReference>
<evidence type="ECO:0000259" key="5">
    <source>
        <dbReference type="Pfam" id="PF13675"/>
    </source>
</evidence>
<comment type="caution">
    <text evidence="6">The sequence shown here is derived from an EMBL/GenBank/DDBJ whole genome shotgun (WGS) entry which is preliminary data.</text>
</comment>
<sequence length="320" mass="34996">MSIFLAVRLTGVLTGGRLPRPWPLALFARFWRIGVAHACLALLLAGAWPSSAVSGAPDAAENAKNHINLAARQRMLSQQMARDACFVMAGIDGDRFAGKAVATVQRFGSTLAALRSGDENLRLLPETDPAVLDALTEVDALWATLGPAVLQIAAHDLHSVPMRQLIELNMTVLTRLEAMMVEVRRVHSGSGEDAADFAVTVSIAGRQRMLSQKMSKDLCLLMLDIDPVSTRAALEESIVLFETSMRDLMTGAPERGILPPPKAQVTRQLGKADKVWQDFLVLLRRSLDTPDQSDIDRVRLANLSNHLLLEMNSAVMRYLE</sequence>
<dbReference type="AlphaFoldDB" id="A0A5S3PIS7"/>
<keyword evidence="4" id="KW-0472">Membrane</keyword>
<organism evidence="6 7">
    <name type="scientific">Sulfitobacter sabulilitoris</name>
    <dbReference type="NCBI Taxonomy" id="2562655"/>
    <lineage>
        <taxon>Bacteria</taxon>
        <taxon>Pseudomonadati</taxon>
        <taxon>Pseudomonadota</taxon>
        <taxon>Alphaproteobacteria</taxon>
        <taxon>Rhodobacterales</taxon>
        <taxon>Roseobacteraceae</taxon>
        <taxon>Sulfitobacter</taxon>
    </lineage>
</organism>
<reference evidence="6 7" key="1">
    <citation type="submission" date="2019-05" db="EMBL/GenBank/DDBJ databases">
        <title>Sulfitobacter sabulilitoris sp. nov., isolated from a marine sand.</title>
        <authorList>
            <person name="Yoon J.-H."/>
        </authorList>
    </citation>
    <scope>NUCLEOTIDE SEQUENCE [LARGE SCALE GENOMIC DNA]</scope>
    <source>
        <strain evidence="6 7">HSMS-29</strain>
    </source>
</reference>
<evidence type="ECO:0000256" key="4">
    <source>
        <dbReference type="ARBA" id="ARBA00023136"/>
    </source>
</evidence>
<dbReference type="InterPro" id="IPR029095">
    <property type="entry name" value="NarX-like_N"/>
</dbReference>
<comment type="subcellular location">
    <subcellularLocation>
        <location evidence="1">Membrane</location>
        <topology evidence="1">Multi-pass membrane protein</topology>
    </subcellularLocation>
</comment>
<dbReference type="GO" id="GO:0016020">
    <property type="term" value="C:membrane"/>
    <property type="evidence" value="ECO:0007669"/>
    <property type="project" value="UniProtKB-SubCell"/>
</dbReference>
<gene>
    <name evidence="6" type="ORF">FDT80_01445</name>
</gene>
<dbReference type="OrthoDB" id="952521at2"/>
<evidence type="ECO:0000313" key="7">
    <source>
        <dbReference type="Proteomes" id="UP000309550"/>
    </source>
</evidence>
<evidence type="ECO:0000256" key="3">
    <source>
        <dbReference type="ARBA" id="ARBA00022989"/>
    </source>
</evidence>
<keyword evidence="3" id="KW-1133">Transmembrane helix</keyword>
<feature type="domain" description="NarX-like N-terminal" evidence="5">
    <location>
        <begin position="198"/>
        <end position="293"/>
    </location>
</feature>
<accession>A0A5S3PIS7</accession>
<name>A0A5S3PIS7_9RHOB</name>
<feature type="domain" description="NarX-like N-terminal" evidence="5">
    <location>
        <begin position="60"/>
        <end position="154"/>
    </location>
</feature>
<evidence type="ECO:0000256" key="1">
    <source>
        <dbReference type="ARBA" id="ARBA00004141"/>
    </source>
</evidence>
<proteinExistence type="predicted"/>
<dbReference type="Proteomes" id="UP000309550">
    <property type="component" value="Unassembled WGS sequence"/>
</dbReference>
<keyword evidence="2" id="KW-0812">Transmembrane</keyword>